<evidence type="ECO:0000313" key="5">
    <source>
        <dbReference type="EMBL" id="RHZ53488.1"/>
    </source>
</evidence>
<feature type="compositionally biased region" description="Basic and acidic residues" evidence="3">
    <location>
        <begin position="187"/>
        <end position="198"/>
    </location>
</feature>
<dbReference type="GO" id="GO:0005654">
    <property type="term" value="C:nucleoplasm"/>
    <property type="evidence" value="ECO:0007669"/>
    <property type="project" value="TreeGrafter"/>
</dbReference>
<protein>
    <recommendedName>
        <fullName evidence="4">RRM domain-containing protein</fullName>
    </recommendedName>
</protein>
<dbReference type="InterPro" id="IPR012677">
    <property type="entry name" value="Nucleotide-bd_a/b_plait_sf"/>
</dbReference>
<dbReference type="GO" id="GO:0061574">
    <property type="term" value="C:ASAP complex"/>
    <property type="evidence" value="ECO:0007669"/>
    <property type="project" value="TreeGrafter"/>
</dbReference>
<dbReference type="EMBL" id="PQFF01000388">
    <property type="protein sequence ID" value="RHZ53488.1"/>
    <property type="molecule type" value="Genomic_DNA"/>
</dbReference>
<keyword evidence="1 2" id="KW-0694">RNA-binding</keyword>
<sequence length="389" mass="45640">MVVAKGENSSQQTVKTAQEELSTTSGNNSEINNNNNKNTNDRNAKKDKKDKKDKNDKNDKNDRNDEEPVEVDEFGRMLRRDRDNRQREEEYNHSDHSDHDHNKFESRRYSSSSRSSRRKLSDDHYEPSSSSNISRSSHYYHRKYHLDRYVPRRSSQSKLSDSEENNRSDDNERYHKERKRSRTWSRRSSDSDEDDKRLSGRPRYNSGEREHRRSHDDPYIAASRYIDTEFYPKKIFVGELREVTERELHNAFERFGDIENIDWLPEKGIAFIDFDTEENADEARRKMNGALLGSSYIQVNRAKRPERNVNGFGNMPWSDADGVEARKNDLKSINYELKGLHKLSENNTSKNSEFSSSVTNVSSPSFPQPNSLDPRNQIPKRKIIAYDDL</sequence>
<feature type="compositionally biased region" description="Low complexity" evidence="3">
    <location>
        <begin position="351"/>
        <end position="365"/>
    </location>
</feature>
<dbReference type="PROSITE" id="PS50102">
    <property type="entry name" value="RRM"/>
    <property type="match status" value="1"/>
</dbReference>
<feature type="region of interest" description="Disordered" evidence="3">
    <location>
        <begin position="1"/>
        <end position="216"/>
    </location>
</feature>
<feature type="compositionally biased region" description="Basic and acidic residues" evidence="3">
    <location>
        <begin position="50"/>
        <end position="63"/>
    </location>
</feature>
<dbReference type="SMART" id="SM00360">
    <property type="entry name" value="RRM"/>
    <property type="match status" value="1"/>
</dbReference>
<comment type="caution">
    <text evidence="5">The sequence shown here is derived from an EMBL/GenBank/DDBJ whole genome shotgun (WGS) entry which is preliminary data.</text>
</comment>
<gene>
    <name evidence="5" type="ORF">Glove_441g108</name>
</gene>
<dbReference type="OrthoDB" id="446113at2759"/>
<keyword evidence="6" id="KW-1185">Reference proteome</keyword>
<dbReference type="GO" id="GO:0003723">
    <property type="term" value="F:RNA binding"/>
    <property type="evidence" value="ECO:0007669"/>
    <property type="project" value="UniProtKB-UniRule"/>
</dbReference>
<dbReference type="STRING" id="1348612.A0A397GV11"/>
<dbReference type="InterPro" id="IPR000504">
    <property type="entry name" value="RRM_dom"/>
</dbReference>
<evidence type="ECO:0000259" key="4">
    <source>
        <dbReference type="PROSITE" id="PS50102"/>
    </source>
</evidence>
<reference evidence="5 6" key="1">
    <citation type="submission" date="2018-08" db="EMBL/GenBank/DDBJ databases">
        <title>Genome and evolution of the arbuscular mycorrhizal fungus Diversispora epigaea (formerly Glomus versiforme) and its bacterial endosymbionts.</title>
        <authorList>
            <person name="Sun X."/>
            <person name="Fei Z."/>
            <person name="Harrison M."/>
        </authorList>
    </citation>
    <scope>NUCLEOTIDE SEQUENCE [LARGE SCALE GENOMIC DNA]</scope>
    <source>
        <strain evidence="5 6">IT104</strain>
    </source>
</reference>
<feature type="compositionally biased region" description="Polar residues" evidence="3">
    <location>
        <begin position="7"/>
        <end position="31"/>
    </location>
</feature>
<dbReference type="AlphaFoldDB" id="A0A397GV11"/>
<proteinExistence type="predicted"/>
<feature type="region of interest" description="Disordered" evidence="3">
    <location>
        <begin position="344"/>
        <end position="379"/>
    </location>
</feature>
<dbReference type="SUPFAM" id="SSF54928">
    <property type="entry name" value="RNA-binding domain, RBD"/>
    <property type="match status" value="1"/>
</dbReference>
<evidence type="ECO:0000256" key="2">
    <source>
        <dbReference type="PROSITE-ProRule" id="PRU00176"/>
    </source>
</evidence>
<dbReference type="GO" id="GO:0005737">
    <property type="term" value="C:cytoplasm"/>
    <property type="evidence" value="ECO:0007669"/>
    <property type="project" value="TreeGrafter"/>
</dbReference>
<dbReference type="CDD" id="cd00590">
    <property type="entry name" value="RRM_SF"/>
    <property type="match status" value="1"/>
</dbReference>
<dbReference type="InterPro" id="IPR035979">
    <property type="entry name" value="RBD_domain_sf"/>
</dbReference>
<feature type="compositionally biased region" description="Low complexity" evidence="3">
    <location>
        <begin position="128"/>
        <end position="137"/>
    </location>
</feature>
<name>A0A397GV11_9GLOM</name>
<feature type="compositionally biased region" description="Basic and acidic residues" evidence="3">
    <location>
        <begin position="73"/>
        <end position="108"/>
    </location>
</feature>
<dbReference type="GO" id="GO:0000398">
    <property type="term" value="P:mRNA splicing, via spliceosome"/>
    <property type="evidence" value="ECO:0007669"/>
    <property type="project" value="TreeGrafter"/>
</dbReference>
<dbReference type="Pfam" id="PF00076">
    <property type="entry name" value="RRM_1"/>
    <property type="match status" value="1"/>
</dbReference>
<feature type="compositionally biased region" description="Basic and acidic residues" evidence="3">
    <location>
        <begin position="160"/>
        <end position="175"/>
    </location>
</feature>
<dbReference type="PANTHER" id="PTHR15481:SF0">
    <property type="entry name" value="LD23870P-RELATED"/>
    <property type="match status" value="1"/>
</dbReference>
<organism evidence="5 6">
    <name type="scientific">Diversispora epigaea</name>
    <dbReference type="NCBI Taxonomy" id="1348612"/>
    <lineage>
        <taxon>Eukaryota</taxon>
        <taxon>Fungi</taxon>
        <taxon>Fungi incertae sedis</taxon>
        <taxon>Mucoromycota</taxon>
        <taxon>Glomeromycotina</taxon>
        <taxon>Glomeromycetes</taxon>
        <taxon>Diversisporales</taxon>
        <taxon>Diversisporaceae</taxon>
        <taxon>Diversispora</taxon>
    </lineage>
</organism>
<evidence type="ECO:0000256" key="3">
    <source>
        <dbReference type="SAM" id="MobiDB-lite"/>
    </source>
</evidence>
<evidence type="ECO:0000256" key="1">
    <source>
        <dbReference type="ARBA" id="ARBA00022884"/>
    </source>
</evidence>
<feature type="domain" description="RRM" evidence="4">
    <location>
        <begin position="233"/>
        <end position="304"/>
    </location>
</feature>
<dbReference type="PANTHER" id="PTHR15481">
    <property type="entry name" value="RIBONUCLEIC ACID BINDING PROTEIN S1"/>
    <property type="match status" value="1"/>
</dbReference>
<feature type="compositionally biased region" description="Basic and acidic residues" evidence="3">
    <location>
        <begin position="206"/>
        <end position="216"/>
    </location>
</feature>
<accession>A0A397GV11</accession>
<feature type="compositionally biased region" description="Basic residues" evidence="3">
    <location>
        <begin position="176"/>
        <end position="185"/>
    </location>
</feature>
<evidence type="ECO:0000313" key="6">
    <source>
        <dbReference type="Proteomes" id="UP000266861"/>
    </source>
</evidence>
<dbReference type="Proteomes" id="UP000266861">
    <property type="component" value="Unassembled WGS sequence"/>
</dbReference>
<dbReference type="Gene3D" id="3.30.70.330">
    <property type="match status" value="1"/>
</dbReference>